<dbReference type="Gene3D" id="3.30.420.610">
    <property type="entry name" value="LOTUS domain-like"/>
    <property type="match status" value="1"/>
</dbReference>
<keyword evidence="3" id="KW-1185">Reference proteome</keyword>
<dbReference type="InterPro" id="IPR041966">
    <property type="entry name" value="LOTUS-like"/>
</dbReference>
<dbReference type="InterPro" id="IPR021139">
    <property type="entry name" value="NYN"/>
</dbReference>
<dbReference type="CDD" id="cd10146">
    <property type="entry name" value="LabA_like_C"/>
    <property type="match status" value="1"/>
</dbReference>
<dbReference type="eggNOG" id="COG1432">
    <property type="taxonomic scope" value="Bacteria"/>
</dbReference>
<dbReference type="EMBL" id="HG917869">
    <property type="protein sequence ID" value="CDM70330.1"/>
    <property type="molecule type" value="Genomic_DNA"/>
</dbReference>
<gene>
    <name evidence="2" type="ORF">CM240_3213</name>
</gene>
<evidence type="ECO:0000313" key="2">
    <source>
        <dbReference type="EMBL" id="CDM70330.1"/>
    </source>
</evidence>
<dbReference type="STRING" id="1216932.CM240_3213"/>
<dbReference type="InterPro" id="IPR025605">
    <property type="entry name" value="OST-HTH/LOTUS_dom"/>
</dbReference>
<accession>W6SKE6</accession>
<name>W6SKE6_9CLOT</name>
<dbReference type="GO" id="GO:0004540">
    <property type="term" value="F:RNA nuclease activity"/>
    <property type="evidence" value="ECO:0007669"/>
    <property type="project" value="InterPro"/>
</dbReference>
<organism evidence="2 3">
    <name type="scientific">Clostridium bornimense</name>
    <dbReference type="NCBI Taxonomy" id="1216932"/>
    <lineage>
        <taxon>Bacteria</taxon>
        <taxon>Bacillati</taxon>
        <taxon>Bacillota</taxon>
        <taxon>Clostridia</taxon>
        <taxon>Eubacteriales</taxon>
        <taxon>Clostridiaceae</taxon>
        <taxon>Clostridium</taxon>
    </lineage>
</organism>
<dbReference type="PROSITE" id="PS51644">
    <property type="entry name" value="HTH_OST"/>
    <property type="match status" value="1"/>
</dbReference>
<dbReference type="Gene3D" id="3.40.50.1010">
    <property type="entry name" value="5'-nuclease"/>
    <property type="match status" value="1"/>
</dbReference>
<dbReference type="RefSeq" id="WP_044040496.1">
    <property type="nucleotide sequence ID" value="NZ_HG917869.1"/>
</dbReference>
<evidence type="ECO:0000259" key="1">
    <source>
        <dbReference type="PROSITE" id="PS51644"/>
    </source>
</evidence>
<dbReference type="Pfam" id="PF12872">
    <property type="entry name" value="OST-HTH"/>
    <property type="match status" value="2"/>
</dbReference>
<dbReference type="AlphaFoldDB" id="W6SKE6"/>
<dbReference type="Proteomes" id="UP000019426">
    <property type="component" value="Chromosome M2/40_rep2"/>
</dbReference>
<dbReference type="PATRIC" id="fig|1216932.3.peg.3185"/>
<dbReference type="CDD" id="cd11297">
    <property type="entry name" value="PIN_LabA-like_N_1"/>
    <property type="match status" value="1"/>
</dbReference>
<feature type="domain" description="HTH OST-type" evidence="1">
    <location>
        <begin position="173"/>
        <end position="246"/>
    </location>
</feature>
<protein>
    <recommendedName>
        <fullName evidence="1">HTH OST-type domain-containing protein</fullName>
    </recommendedName>
</protein>
<proteinExistence type="predicted"/>
<dbReference type="KEGG" id="clt:CM240_3213"/>
<reference evidence="2 3" key="1">
    <citation type="submission" date="2013-11" db="EMBL/GenBank/DDBJ databases">
        <title>Complete genome sequence of Clostridum sp. M2/40.</title>
        <authorList>
            <person name="Wibberg D."/>
            <person name="Puehler A."/>
            <person name="Schlueter A."/>
        </authorList>
    </citation>
    <scope>NUCLEOTIDE SEQUENCE [LARGE SCALE GENOMIC DNA]</scope>
    <source>
        <strain evidence="3">M2/40</strain>
    </source>
</reference>
<dbReference type="Pfam" id="PF01936">
    <property type="entry name" value="NYN"/>
    <property type="match status" value="1"/>
</dbReference>
<sequence>MDDKRKIAVLIDSDNISYNYVKTIFDDLEEYGVANYKRIYGDWSRNNGWKESILQYSLNPIQQYSYTTGKNATDSSMIIDAMDILYTKDIDIFCLVTSDSDFTRLSMRLREEGKFVIGMGESKTPKPFVRSCNQFKYLDLLQADDEKEVESAITNVDEENSNNDKVSKEEVTDISVIKSFIVKVIHSNSETGGKTDLGTLGRKLNEKFSEFDVRYYGYNKLSTFIENIDGLILQKDTKRFYVSEKEKKINRKDMEKFIIEVVQKNNKEIKNMSIIHEEIKKKYPNFSFKEQGYNQFSKFLNSFDRIVVSGNRIKIK</sequence>
<dbReference type="HOGENOM" id="CLU_034061_0_1_9"/>
<dbReference type="OrthoDB" id="9783963at2"/>
<dbReference type="PANTHER" id="PTHR35811">
    <property type="entry name" value="SLR1870 PROTEIN"/>
    <property type="match status" value="1"/>
</dbReference>
<evidence type="ECO:0000313" key="3">
    <source>
        <dbReference type="Proteomes" id="UP000019426"/>
    </source>
</evidence>
<dbReference type="PANTHER" id="PTHR35811:SF1">
    <property type="entry name" value="HTH OST-TYPE DOMAIN-CONTAINING PROTEIN"/>
    <property type="match status" value="1"/>
</dbReference>